<accession>A0A150HY59</accession>
<dbReference type="EMBL" id="JRHX01000030">
    <property type="protein sequence ID" value="KXZ72160.1"/>
    <property type="molecule type" value="Genomic_DNA"/>
</dbReference>
<protein>
    <submittedName>
        <fullName evidence="2">Uncharacterized protein</fullName>
    </submittedName>
</protein>
<evidence type="ECO:0000313" key="3">
    <source>
        <dbReference type="Proteomes" id="UP000075544"/>
    </source>
</evidence>
<keyword evidence="1" id="KW-0812">Transmembrane</keyword>
<reference evidence="2 3" key="1">
    <citation type="journal article" date="2016" name="Sci. Rep.">
        <title>Genomic and phenotypic characterization of the species Acinetobacter venetianus.</title>
        <authorList>
            <person name="Fondi M."/>
            <person name="Maida I."/>
            <person name="Perrin E."/>
            <person name="Orlandini V."/>
            <person name="La Torre L."/>
            <person name="Bosi E."/>
            <person name="Negroni A."/>
            <person name="Zanaroli G."/>
            <person name="Fava F."/>
            <person name="Decorosi F."/>
            <person name="Giovannetti L."/>
            <person name="Viti C."/>
            <person name="Vaneechoutte M."/>
            <person name="Dijkshoorn L."/>
            <person name="Fani R."/>
        </authorList>
    </citation>
    <scope>NUCLEOTIDE SEQUENCE [LARGE SCALE GENOMIC DNA]</scope>
    <source>
        <strain evidence="2 3">LUH13518</strain>
    </source>
</reference>
<evidence type="ECO:0000256" key="1">
    <source>
        <dbReference type="SAM" id="Phobius"/>
    </source>
</evidence>
<dbReference type="Proteomes" id="UP000075544">
    <property type="component" value="Unassembled WGS sequence"/>
</dbReference>
<proteinExistence type="predicted"/>
<feature type="transmembrane region" description="Helical" evidence="1">
    <location>
        <begin position="21"/>
        <end position="42"/>
    </location>
</feature>
<comment type="caution">
    <text evidence="2">The sequence shown here is derived from an EMBL/GenBank/DDBJ whole genome shotgun (WGS) entry which is preliminary data.</text>
</comment>
<dbReference type="PATRIC" id="fig|52133.19.peg.791"/>
<sequence length="47" mass="5425">MDDYSKRMRERIRKADRDADMHGYMCLGSILIVLGLAVYGAYRLIMG</sequence>
<keyword evidence="1" id="KW-1133">Transmembrane helix</keyword>
<evidence type="ECO:0000313" key="2">
    <source>
        <dbReference type="EMBL" id="KXZ72160.1"/>
    </source>
</evidence>
<dbReference type="RefSeq" id="WP_155721591.1">
    <property type="nucleotide sequence ID" value="NZ_JRHX01000030.1"/>
</dbReference>
<name>A0A150HY59_9GAMM</name>
<dbReference type="AlphaFoldDB" id="A0A150HY59"/>
<keyword evidence="1" id="KW-0472">Membrane</keyword>
<organism evidence="2 3">
    <name type="scientific">Acinetobacter venetianus</name>
    <dbReference type="NCBI Taxonomy" id="52133"/>
    <lineage>
        <taxon>Bacteria</taxon>
        <taxon>Pseudomonadati</taxon>
        <taxon>Pseudomonadota</taxon>
        <taxon>Gammaproteobacteria</taxon>
        <taxon>Moraxellales</taxon>
        <taxon>Moraxellaceae</taxon>
        <taxon>Acinetobacter</taxon>
    </lineage>
</organism>
<gene>
    <name evidence="2" type="ORF">AVENLUH13518_00771</name>
</gene>